<sequence length="260" mass="30022">MNWKHTKTLFIFVFILVNISFIIIYIDKVNKSHINDSADENAVNFKQEKIEIPENLTSIKNIEMQLLTARSNDFSSYAKARSSITSEEDGQKIKGEINDPIDVGNDQYTDLKSYVKDKIFKGQNYEMSKIDDKNVTFEQTYNDFPIMNNSKAQLKFNINDDGKASSYRQTAMKSIEPSEGANNDKKQVNTAKSAIEALYYNRYLKRNDEVTNVRLGYYTVVKEPNVQVLEANWEIKVKHKDESKTYYVEAISDSPKIVEE</sequence>
<dbReference type="RefSeq" id="WP_019468534.1">
    <property type="nucleotide sequence ID" value="NZ_LAKJ01000026.1"/>
</dbReference>
<evidence type="ECO:0000259" key="2">
    <source>
        <dbReference type="Pfam" id="PF09648"/>
    </source>
</evidence>
<keyword evidence="1" id="KW-0812">Transmembrane</keyword>
<feature type="transmembrane region" description="Helical" evidence="1">
    <location>
        <begin position="9"/>
        <end position="26"/>
    </location>
</feature>
<evidence type="ECO:0000313" key="3">
    <source>
        <dbReference type="EMBL" id="KKI62921.1"/>
    </source>
</evidence>
<protein>
    <recommendedName>
        <fullName evidence="2">Regulatory protein YycH-like domain-containing protein</fullName>
    </recommendedName>
</protein>
<dbReference type="Proteomes" id="UP000034455">
    <property type="component" value="Unassembled WGS sequence"/>
</dbReference>
<keyword evidence="1" id="KW-1133">Transmembrane helix</keyword>
<organism evidence="3 4">
    <name type="scientific">Staphylococcus cohnii subsp. cohnii</name>
    <dbReference type="NCBI Taxonomy" id="74704"/>
    <lineage>
        <taxon>Bacteria</taxon>
        <taxon>Bacillati</taxon>
        <taxon>Bacillota</taxon>
        <taxon>Bacilli</taxon>
        <taxon>Bacillales</taxon>
        <taxon>Staphylococcaceae</taxon>
        <taxon>Staphylococcus</taxon>
        <taxon>Staphylococcus cohnii species complex</taxon>
    </lineage>
</organism>
<feature type="domain" description="Regulatory protein YycH-like" evidence="2">
    <location>
        <begin position="38"/>
        <end position="251"/>
    </location>
</feature>
<dbReference type="GO" id="GO:0016020">
    <property type="term" value="C:membrane"/>
    <property type="evidence" value="ECO:0007669"/>
    <property type="project" value="InterPro"/>
</dbReference>
<dbReference type="EMBL" id="LAKJ01000026">
    <property type="protein sequence ID" value="KKI62921.1"/>
    <property type="molecule type" value="Genomic_DNA"/>
</dbReference>
<proteinExistence type="predicted"/>
<gene>
    <name evidence="3" type="ORF">UF66_1563</name>
</gene>
<name>A0A0M2NT70_STACC</name>
<evidence type="ECO:0000313" key="4">
    <source>
        <dbReference type="Proteomes" id="UP000034455"/>
    </source>
</evidence>
<evidence type="ECO:0000256" key="1">
    <source>
        <dbReference type="SAM" id="Phobius"/>
    </source>
</evidence>
<dbReference type="Pfam" id="PF09648">
    <property type="entry name" value="YycI"/>
    <property type="match status" value="1"/>
</dbReference>
<dbReference type="PATRIC" id="fig|74704.6.peg.1604"/>
<comment type="caution">
    <text evidence="3">The sequence shown here is derived from an EMBL/GenBank/DDBJ whole genome shotgun (WGS) entry which is preliminary data.</text>
</comment>
<dbReference type="InterPro" id="IPR018604">
    <property type="entry name" value="YycI-like"/>
</dbReference>
<reference evidence="3 4" key="1">
    <citation type="submission" date="2015-03" db="EMBL/GenBank/DDBJ databases">
        <title>Genome Assembly of Staphylococcus cohnii subsp. cohnii strain G22B2.</title>
        <authorList>
            <person name="Nair G."/>
            <person name="Kaur G."/>
            <person name="Khatri I."/>
            <person name="Singh N.K."/>
            <person name="Sathyabama S."/>
            <person name="Maurya S.K."/>
            <person name="Subramanian S."/>
            <person name="Agrewala J.N."/>
            <person name="Mayilraj S."/>
        </authorList>
    </citation>
    <scope>NUCLEOTIDE SEQUENCE [LARGE SCALE GENOMIC DNA]</scope>
    <source>
        <strain evidence="3 4">G22B2</strain>
    </source>
</reference>
<dbReference type="Gene3D" id="2.40.128.690">
    <property type="entry name" value="YycH protein, domain 3-like"/>
    <property type="match status" value="1"/>
</dbReference>
<accession>A0A0M2NT70</accession>
<dbReference type="AlphaFoldDB" id="A0A0M2NT70"/>
<keyword evidence="1" id="KW-0472">Membrane</keyword>